<evidence type="ECO:0000256" key="12">
    <source>
        <dbReference type="ARBA" id="ARBA00023224"/>
    </source>
</evidence>
<keyword evidence="16" id="KW-0732">Signal</keyword>
<dbReference type="CDD" id="cd00041">
    <property type="entry name" value="CUB"/>
    <property type="match status" value="1"/>
</dbReference>
<feature type="transmembrane region" description="Helical" evidence="15">
    <location>
        <begin position="2072"/>
        <end position="2092"/>
    </location>
</feature>
<organism evidence="20 21">
    <name type="scientific">Fragariocoptes setiger</name>
    <dbReference type="NCBI Taxonomy" id="1670756"/>
    <lineage>
        <taxon>Eukaryota</taxon>
        <taxon>Metazoa</taxon>
        <taxon>Ecdysozoa</taxon>
        <taxon>Arthropoda</taxon>
        <taxon>Chelicerata</taxon>
        <taxon>Arachnida</taxon>
        <taxon>Acari</taxon>
        <taxon>Acariformes</taxon>
        <taxon>Trombidiformes</taxon>
        <taxon>Prostigmata</taxon>
        <taxon>Eupodina</taxon>
        <taxon>Eriophyoidea</taxon>
        <taxon>Phytoptidae</taxon>
        <taxon>Fragariocoptes</taxon>
    </lineage>
</organism>
<evidence type="ECO:0000313" key="20">
    <source>
        <dbReference type="EMBL" id="KAG9511198.1"/>
    </source>
</evidence>
<dbReference type="Gene3D" id="3.10.100.10">
    <property type="entry name" value="Mannose-Binding Protein A, subunit A"/>
    <property type="match status" value="1"/>
</dbReference>
<dbReference type="PANTHER" id="PTHR24372:SF77">
    <property type="entry name" value="G-PROTEIN COUPLED RECEPTORS FAMILY 1 PROFILE DOMAIN-CONTAINING PROTEIN"/>
    <property type="match status" value="1"/>
</dbReference>
<dbReference type="SUPFAM" id="SSF57424">
    <property type="entry name" value="LDL receptor-like module"/>
    <property type="match status" value="5"/>
</dbReference>
<keyword evidence="21" id="KW-1185">Reference proteome</keyword>
<dbReference type="SMART" id="SM00192">
    <property type="entry name" value="LDLa"/>
    <property type="match status" value="6"/>
</dbReference>
<evidence type="ECO:0000256" key="15">
    <source>
        <dbReference type="SAM" id="Phobius"/>
    </source>
</evidence>
<evidence type="ECO:0000256" key="8">
    <source>
        <dbReference type="ARBA" id="ARBA00023040"/>
    </source>
</evidence>
<dbReference type="InterPro" id="IPR017452">
    <property type="entry name" value="GPCR_Rhodpsn_7TM"/>
</dbReference>
<feature type="disulfide bond" evidence="13">
    <location>
        <begin position="580"/>
        <end position="592"/>
    </location>
</feature>
<evidence type="ECO:0000256" key="11">
    <source>
        <dbReference type="ARBA" id="ARBA00023170"/>
    </source>
</evidence>
<dbReference type="PROSITE" id="PS51450">
    <property type="entry name" value="LRR"/>
    <property type="match status" value="1"/>
</dbReference>
<accession>A0ABQ7SCP6</accession>
<dbReference type="SUPFAM" id="SSF81321">
    <property type="entry name" value="Family A G protein-coupled receptor-like"/>
    <property type="match status" value="1"/>
</dbReference>
<dbReference type="InterPro" id="IPR032675">
    <property type="entry name" value="LRR_dom_sf"/>
</dbReference>
<dbReference type="PROSITE" id="PS50068">
    <property type="entry name" value="LDLRA_2"/>
    <property type="match status" value="5"/>
</dbReference>
<evidence type="ECO:0000256" key="4">
    <source>
        <dbReference type="ARBA" id="ARBA00022614"/>
    </source>
</evidence>
<feature type="disulfide bond" evidence="13">
    <location>
        <begin position="1503"/>
        <end position="1518"/>
    </location>
</feature>
<dbReference type="SMART" id="SM00034">
    <property type="entry name" value="CLECT"/>
    <property type="match status" value="1"/>
</dbReference>
<dbReference type="PANTHER" id="PTHR24372">
    <property type="entry name" value="GLYCOPROTEIN HORMONE RECEPTOR"/>
    <property type="match status" value="1"/>
</dbReference>
<dbReference type="InterPro" id="IPR016186">
    <property type="entry name" value="C-type_lectin-like/link_sf"/>
</dbReference>
<feature type="region of interest" description="Disordered" evidence="14">
    <location>
        <begin position="1296"/>
        <end position="1317"/>
    </location>
</feature>
<comment type="caution">
    <text evidence="13">Lacks conserved residue(s) required for the propagation of feature annotation.</text>
</comment>
<feature type="signal peptide" evidence="16">
    <location>
        <begin position="1"/>
        <end position="34"/>
    </location>
</feature>
<feature type="region of interest" description="Disordered" evidence="14">
    <location>
        <begin position="1269"/>
        <end position="1288"/>
    </location>
</feature>
<keyword evidence="9 15" id="KW-0472">Membrane</keyword>
<keyword evidence="4" id="KW-0433">Leucine-rich repeat</keyword>
<feature type="transmembrane region" description="Helical" evidence="15">
    <location>
        <begin position="2040"/>
        <end position="2066"/>
    </location>
</feature>
<dbReference type="InterPro" id="IPR003591">
    <property type="entry name" value="Leu-rich_rpt_typical-subtyp"/>
</dbReference>
<dbReference type="PROSITE" id="PS50041">
    <property type="entry name" value="C_TYPE_LECTIN_2"/>
    <property type="match status" value="1"/>
</dbReference>
<evidence type="ECO:0000256" key="1">
    <source>
        <dbReference type="ARBA" id="ARBA00004651"/>
    </source>
</evidence>
<evidence type="ECO:0008006" key="22">
    <source>
        <dbReference type="Google" id="ProtNLM"/>
    </source>
</evidence>
<dbReference type="Pfam" id="PF00431">
    <property type="entry name" value="CUB"/>
    <property type="match status" value="1"/>
</dbReference>
<feature type="disulfide bond" evidence="13">
    <location>
        <begin position="1491"/>
        <end position="1509"/>
    </location>
</feature>
<dbReference type="InterPro" id="IPR035914">
    <property type="entry name" value="Sperma_CUB_dom_sf"/>
</dbReference>
<evidence type="ECO:0000259" key="17">
    <source>
        <dbReference type="PROSITE" id="PS01180"/>
    </source>
</evidence>
<name>A0ABQ7SCP6_9ACAR</name>
<feature type="domain" description="G-protein coupled receptors family 1 profile" evidence="19">
    <location>
        <begin position="1818"/>
        <end position="2092"/>
    </location>
</feature>
<dbReference type="Pfam" id="PF00001">
    <property type="entry name" value="7tm_1"/>
    <property type="match status" value="1"/>
</dbReference>
<feature type="disulfide bond" evidence="13">
    <location>
        <begin position="1524"/>
        <end position="1536"/>
    </location>
</feature>
<reference evidence="20 21" key="1">
    <citation type="submission" date="2020-10" db="EMBL/GenBank/DDBJ databases">
        <authorList>
            <person name="Klimov P.B."/>
            <person name="Dyachkov S.M."/>
            <person name="Chetverikov P.E."/>
        </authorList>
    </citation>
    <scope>NUCLEOTIDE SEQUENCE [LARGE SCALE GENOMIC DNA]</scope>
    <source>
        <strain evidence="20">BMOC 18-1129-001#AD2665</strain>
        <tissue evidence="20">Entire mites</tissue>
    </source>
</reference>
<dbReference type="CDD" id="cd00112">
    <property type="entry name" value="LDLa"/>
    <property type="match status" value="6"/>
</dbReference>
<feature type="disulfide bond" evidence="13">
    <location>
        <begin position="599"/>
        <end position="614"/>
    </location>
</feature>
<evidence type="ECO:0000256" key="6">
    <source>
        <dbReference type="ARBA" id="ARBA00022737"/>
    </source>
</evidence>
<sequence length="2288" mass="256386">MSIISQHQVIARSMAKGFMISILLVHFFCYASHAATSINNNVQHDTINTAIANNSTKLINEHFCDSLFTSVNFSSLVEVHTITFQRRDGARYPFWLQCHKSSPQSSNVADSTLSTQANRYVFEPMSEFDERHQYLLDVAKKCEPQINKRCQTSKLGLLTPKSIACPVCGLGDLTCENLHHCMGDCGQLKSVNYPLNYANNHRCRWSIRAPENHYVNLSIIDFDIPSSSSDATKLGTCIFDYLTVIDGYTGKRIGCYCNEDLPPPYILSPWNELIIQFNTNSETTGRGFYFQYEFRQLEVPSDQQLTIATIAGNDTRCQPGWTYYRSYCYRAYFEHETLQWYDAENKCNQHSKDGHLVSILDRDEMVAIHYMVVNVWHSPRYKDFYIGLIDVTREGFYRWSDNNPMSYTDWQIKPILLEEEMPAQPDGGAYEDCTIIRYNSLSHTSNWHDVPCSLGKHFHLTLNSSYQSKSWDYVDSYICKTEAMPTTSGVTSAASVTGDMRKPLFSTTSAAYELLWSHHRELTTNKSTNNRSFSNKLALDDDRYFVCDNLEVISVVLRCDGVYDCRDHSDELNGCHQDECLDWQFQCANGRCINIGYYCDFVEHCSDGSDENACEHRQCNAKSEFRCQSGQCIPSSQRCDLLTDCSDASDEGRLCNIGSNCNNRTTFQCYYGNCIPNYAVCDSQTDCPGKFHEDEDVARCEIMQKSSVPIYNYHTALPNHRPRFTGHELILSQVQNYTLHTQQQPTAYKECTQLDTQQPDNINVRSNGQQQQQQQASKQAFCIKPLDAPTTYRCENYTLRHCHDLYYDHNVSINGFYDIKPDPFDKPCHVECIFKPYSNNNNNADNRLIQAITLVHHDAEYIVQSLPKSSSVLVDASASVNPASVSATGVGGVGGSKVVSAGGTTRVVSSLSALQAATKAASLGGAPATPMLVTTADSHSTDLPISYDTSLDIISALIAQSKQCRQSIKWKCFTAYGQQVSCLDQISIVTSSSLRMRPLVATSGGGGSHQHHQTSGSTLTGQQSSAVASVNVREPSTTTTVHHHTLETIGGKAATSSAESSGLPYRVSGMNMGEFDISTINLTKNSAQLVQKMSKDGIHLSTTGVNQSSIFVGPKLSKSSVDDEWSNLTIFNKIRLPIVRVVFRSQIELPSLQQHQYASIITAPSASTTTTTGTATSSGISLGDNSSIGTTTTAKQQQQQQQQVQIVPIKKIVYRVSPLECFDSTNFGVTVREHQANRQHHTNSNNHMFVPSNEISYVTHTRKTLGTETLGSMYPASGGDGGGGGGGSGGSLPTNYYFSSTNNNSGTNNDNSHEEHLSGAAASVNNENLFKFATGVLETQDILERHQLGGETHANYQDQPLAAPTSMSMSMSAAAITTVTNETISAISSGSNTDQQRLSPVVLTAALASTTTSDDDNNNDDEVLTPITSQEAVCEPIKQEYFRCKSGQMIDNRYRCIYEYDRYTYQIGCRDVTHLIDCHQFECPTRDYVKCPHSYCIPRRYVCDGKWDCIRGDDEVACDHQYHCPGQYKCANQSSCILLHQLCDGARQCPMGDDEWFCDLLCPDNCDCIGQSINCQHAQLDSLPSNYISRSVRKLDLSYNRLGPNMSDVDFSNYHDLGELILSHNAIEVLIPRKFQQLRNLYKLDLSSNQIHSVKRGAFAGLRHVTQLLLESNPELIVLETEAFQGLSSLQILNISSSRIHVLKRSTFDGLTSLRHLQLRANQIVEIEDMAFASLTSLVSLDLRGNDVRRFTKQVFADLKSLQHLSTDSFKFCCLMAHQIPSDQCLPLPDEISDCEDLMSSVLQRWCIWIVGVVAFIGNCVVIIWRSRQLNETHTQISKRVDSALLLSLGCSDLLMGIYLIIIAIVDMWYRGQYIENSDNWRQSIWCTMSGLLATVSSEVSVFTLVFIALSRSIEISNPLRHNKYRFTAKSTYRLIGFSWLMAIAIAVAPLTITPYFKGQFYARSGVCLPFHINNQKPAGWEYSVAIFLFLNLVAFLMIMYCYICMYIEIKRSEKRQLGKYTHRQSRSASTRRRNKRIRMILGILFINAFSWGPTIALGILALFGFTCRAYIYSWIAVLFLPANSAINPMIYSIPKMVKEYWLLLRQGKAWNRSKHNQILAAAVVAAAAQNSGAQSSSSSFLMHHIAKKSGHYADTRPKFDVPAGYQRLYEYLEEKDQLSARTMLNIAYNLASVIETKHSQGRTYGTTLTRENVFVSDTVEPGALTIYVPDYEIVPTTERDSEQESESLDIDRYREIVRGMLLLYTQRNMRTKSLSSIETQDNLKITA</sequence>
<dbReference type="EMBL" id="JAIFTH010000022">
    <property type="protein sequence ID" value="KAG9511198.1"/>
    <property type="molecule type" value="Genomic_DNA"/>
</dbReference>
<evidence type="ECO:0000256" key="14">
    <source>
        <dbReference type="SAM" id="MobiDB-lite"/>
    </source>
</evidence>
<dbReference type="Gene3D" id="3.80.10.10">
    <property type="entry name" value="Ribonuclease Inhibitor"/>
    <property type="match status" value="2"/>
</dbReference>
<evidence type="ECO:0000259" key="19">
    <source>
        <dbReference type="PROSITE" id="PS50262"/>
    </source>
</evidence>
<feature type="compositionally biased region" description="Gly residues" evidence="14">
    <location>
        <begin position="1278"/>
        <end position="1288"/>
    </location>
</feature>
<comment type="caution">
    <text evidence="20">The sequence shown here is derived from an EMBL/GenBank/DDBJ whole genome shotgun (WGS) entry which is preliminary data.</text>
</comment>
<dbReference type="InterPro" id="IPR023415">
    <property type="entry name" value="LDLR_class-A_CS"/>
</dbReference>
<feature type="transmembrane region" description="Helical" evidence="15">
    <location>
        <begin position="1985"/>
        <end position="2008"/>
    </location>
</feature>
<keyword evidence="5 15" id="KW-0812">Transmembrane</keyword>
<keyword evidence="11" id="KW-0675">Receptor</keyword>
<dbReference type="SUPFAM" id="SSF52058">
    <property type="entry name" value="L domain-like"/>
    <property type="match status" value="1"/>
</dbReference>
<dbReference type="InterPro" id="IPR000276">
    <property type="entry name" value="GPCR_Rhodpsn"/>
</dbReference>
<dbReference type="SUPFAM" id="SSF56436">
    <property type="entry name" value="C-type lectin-like"/>
    <property type="match status" value="1"/>
</dbReference>
<feature type="disulfide bond" evidence="13">
    <location>
        <begin position="1543"/>
        <end position="1558"/>
    </location>
</feature>
<feature type="disulfide bond" evidence="13">
    <location>
        <begin position="587"/>
        <end position="605"/>
    </location>
</feature>
<keyword evidence="7 15" id="KW-1133">Transmembrane helix</keyword>
<keyword evidence="12" id="KW-0807">Transducer</keyword>
<proteinExistence type="inferred from homology"/>
<gene>
    <name evidence="20" type="ORF">GZH46_00237</name>
</gene>
<dbReference type="InterPro" id="IPR002172">
    <property type="entry name" value="LDrepeatLR_classA_rpt"/>
</dbReference>
<feature type="domain" description="C-type lectin" evidence="18">
    <location>
        <begin position="324"/>
        <end position="453"/>
    </location>
</feature>
<comment type="similarity">
    <text evidence="2">Belongs to the G-protein coupled receptor 1 family.</text>
</comment>
<feature type="disulfide bond" evidence="13">
    <location>
        <begin position="669"/>
        <end position="687"/>
    </location>
</feature>
<evidence type="ECO:0000256" key="5">
    <source>
        <dbReference type="ARBA" id="ARBA00022692"/>
    </source>
</evidence>
<dbReference type="Gene3D" id="2.60.120.290">
    <property type="entry name" value="Spermadhesin, CUB domain"/>
    <property type="match status" value="1"/>
</dbReference>
<feature type="disulfide bond" evidence="13">
    <location>
        <begin position="627"/>
        <end position="645"/>
    </location>
</feature>
<evidence type="ECO:0000259" key="18">
    <source>
        <dbReference type="PROSITE" id="PS50041"/>
    </source>
</evidence>
<dbReference type="PROSITE" id="PS01180">
    <property type="entry name" value="CUB"/>
    <property type="match status" value="1"/>
</dbReference>
<dbReference type="SMART" id="SM00042">
    <property type="entry name" value="CUB"/>
    <property type="match status" value="1"/>
</dbReference>
<feature type="transmembrane region" description="Helical" evidence="15">
    <location>
        <begin position="1890"/>
        <end position="1911"/>
    </location>
</feature>
<evidence type="ECO:0000256" key="7">
    <source>
        <dbReference type="ARBA" id="ARBA00022989"/>
    </source>
</evidence>
<evidence type="ECO:0000256" key="10">
    <source>
        <dbReference type="ARBA" id="ARBA00023157"/>
    </source>
</evidence>
<dbReference type="SMART" id="SM00369">
    <property type="entry name" value="LRR_TYP"/>
    <property type="match status" value="5"/>
</dbReference>
<feature type="chain" id="PRO_5045361982" description="G-protein coupled receptor GRL101" evidence="16">
    <location>
        <begin position="35"/>
        <end position="2288"/>
    </location>
</feature>
<keyword evidence="10 13" id="KW-1015">Disulfide bond</keyword>
<evidence type="ECO:0000256" key="13">
    <source>
        <dbReference type="PROSITE-ProRule" id="PRU00124"/>
    </source>
</evidence>
<dbReference type="PRINTS" id="PR00261">
    <property type="entry name" value="LDLRECEPTOR"/>
</dbReference>
<feature type="compositionally biased region" description="Low complexity" evidence="14">
    <location>
        <begin position="1013"/>
        <end position="1024"/>
    </location>
</feature>
<dbReference type="InterPro" id="IPR016187">
    <property type="entry name" value="CTDL_fold"/>
</dbReference>
<feature type="compositionally biased region" description="Low complexity" evidence="14">
    <location>
        <begin position="1296"/>
        <end position="1310"/>
    </location>
</feature>
<feature type="region of interest" description="Disordered" evidence="14">
    <location>
        <begin position="1000"/>
        <end position="1024"/>
    </location>
</feature>
<evidence type="ECO:0000256" key="16">
    <source>
        <dbReference type="SAM" id="SignalP"/>
    </source>
</evidence>
<dbReference type="InterPro" id="IPR036055">
    <property type="entry name" value="LDL_receptor-like_sf"/>
</dbReference>
<feature type="transmembrane region" description="Helical" evidence="15">
    <location>
        <begin position="1845"/>
        <end position="1870"/>
    </location>
</feature>
<protein>
    <recommendedName>
        <fullName evidence="22">G-protein coupled receptor GRL101</fullName>
    </recommendedName>
</protein>
<dbReference type="Pfam" id="PF00057">
    <property type="entry name" value="Ldl_recept_a"/>
    <property type="match status" value="3"/>
</dbReference>
<comment type="subcellular location">
    <subcellularLocation>
        <location evidence="1">Cell membrane</location>
        <topology evidence="1">Multi-pass membrane protein</topology>
    </subcellularLocation>
</comment>
<dbReference type="SUPFAM" id="SSF49854">
    <property type="entry name" value="Spermadhesin, CUB domain"/>
    <property type="match status" value="1"/>
</dbReference>
<keyword evidence="3" id="KW-1003">Cell membrane</keyword>
<dbReference type="Gene3D" id="4.10.400.10">
    <property type="entry name" value="Low-density Lipoprotein Receptor"/>
    <property type="match status" value="6"/>
</dbReference>
<dbReference type="PROSITE" id="PS01209">
    <property type="entry name" value="LDLRA_1"/>
    <property type="match status" value="2"/>
</dbReference>
<dbReference type="Pfam" id="PF13855">
    <property type="entry name" value="LRR_8"/>
    <property type="match status" value="2"/>
</dbReference>
<feature type="transmembrane region" description="Helical" evidence="15">
    <location>
        <begin position="1932"/>
        <end position="1953"/>
    </location>
</feature>
<evidence type="ECO:0000313" key="21">
    <source>
        <dbReference type="Proteomes" id="UP000825002"/>
    </source>
</evidence>
<dbReference type="InterPro" id="IPR001611">
    <property type="entry name" value="Leu-rich_rpt"/>
</dbReference>
<evidence type="ECO:0000256" key="2">
    <source>
        <dbReference type="ARBA" id="ARBA00010663"/>
    </source>
</evidence>
<dbReference type="Proteomes" id="UP000825002">
    <property type="component" value="Unassembled WGS sequence"/>
</dbReference>
<keyword evidence="6" id="KW-0677">Repeat</keyword>
<dbReference type="Gene3D" id="1.20.1070.10">
    <property type="entry name" value="Rhodopsin 7-helix transmembrane proteins"/>
    <property type="match status" value="1"/>
</dbReference>
<feature type="non-terminal residue" evidence="20">
    <location>
        <position position="1"/>
    </location>
</feature>
<evidence type="ECO:0000256" key="9">
    <source>
        <dbReference type="ARBA" id="ARBA00023136"/>
    </source>
</evidence>
<evidence type="ECO:0000256" key="3">
    <source>
        <dbReference type="ARBA" id="ARBA00022475"/>
    </source>
</evidence>
<keyword evidence="8" id="KW-0297">G-protein coupled receptor</keyword>
<dbReference type="PROSITE" id="PS50262">
    <property type="entry name" value="G_PROTEIN_RECEP_F1_2"/>
    <property type="match status" value="1"/>
</dbReference>
<feature type="domain" description="CUB" evidence="17">
    <location>
        <begin position="175"/>
        <end position="295"/>
    </location>
</feature>
<dbReference type="InterPro" id="IPR001304">
    <property type="entry name" value="C-type_lectin-like"/>
</dbReference>
<dbReference type="InterPro" id="IPR000859">
    <property type="entry name" value="CUB_dom"/>
</dbReference>
<feature type="transmembrane region" description="Helical" evidence="15">
    <location>
        <begin position="1803"/>
        <end position="1825"/>
    </location>
</feature>